<feature type="domain" description="CMP/dCMP-type deaminase" evidence="3">
    <location>
        <begin position="5"/>
        <end position="135"/>
    </location>
</feature>
<dbReference type="PANTHER" id="PTHR11086">
    <property type="entry name" value="DEOXYCYTIDYLATE DEAMINASE-RELATED"/>
    <property type="match status" value="1"/>
</dbReference>
<dbReference type="Gene3D" id="3.40.140.10">
    <property type="entry name" value="Cytidine Deaminase, domain 2"/>
    <property type="match status" value="1"/>
</dbReference>
<dbReference type="EMBL" id="UINC01178834">
    <property type="protein sequence ID" value="SVD87206.1"/>
    <property type="molecule type" value="Genomic_DNA"/>
</dbReference>
<dbReference type="Pfam" id="PF00383">
    <property type="entry name" value="dCMP_cyt_deam_1"/>
    <property type="match status" value="1"/>
</dbReference>
<evidence type="ECO:0000313" key="4">
    <source>
        <dbReference type="EMBL" id="SVD87206.1"/>
    </source>
</evidence>
<sequence length="135" mass="14844">MNRPSWDDYFISIAYNVAERSNCVRRQIGAVIVRDRNIISTGYNGTPMGVKNCFEGGCPRCAGDAASGTSLDTCLCVHAEENAICFAARHGARTEEGILFSTTRPCFGCLKQSIQAGITRIAYVEPYDYETELED</sequence>
<protein>
    <recommendedName>
        <fullName evidence="3">CMP/dCMP-type deaminase domain-containing protein</fullName>
    </recommendedName>
</protein>
<evidence type="ECO:0000256" key="2">
    <source>
        <dbReference type="ARBA" id="ARBA00022801"/>
    </source>
</evidence>
<reference evidence="4" key="1">
    <citation type="submission" date="2018-05" db="EMBL/GenBank/DDBJ databases">
        <authorList>
            <person name="Lanie J.A."/>
            <person name="Ng W.-L."/>
            <person name="Kazmierczak K.M."/>
            <person name="Andrzejewski T.M."/>
            <person name="Davidsen T.M."/>
            <person name="Wayne K.J."/>
            <person name="Tettelin H."/>
            <person name="Glass J.I."/>
            <person name="Rusch D."/>
            <person name="Podicherti R."/>
            <person name="Tsui H.-C.T."/>
            <person name="Winkler M.E."/>
        </authorList>
    </citation>
    <scope>NUCLEOTIDE SEQUENCE</scope>
</reference>
<organism evidence="4">
    <name type="scientific">marine metagenome</name>
    <dbReference type="NCBI Taxonomy" id="408172"/>
    <lineage>
        <taxon>unclassified sequences</taxon>
        <taxon>metagenomes</taxon>
        <taxon>ecological metagenomes</taxon>
    </lineage>
</organism>
<dbReference type="InterPro" id="IPR015517">
    <property type="entry name" value="dCMP_deaminase-rel"/>
</dbReference>
<evidence type="ECO:0000256" key="1">
    <source>
        <dbReference type="ARBA" id="ARBA00001947"/>
    </source>
</evidence>
<dbReference type="InterPro" id="IPR002125">
    <property type="entry name" value="CMP_dCMP_dom"/>
</dbReference>
<dbReference type="GO" id="GO:0008270">
    <property type="term" value="F:zinc ion binding"/>
    <property type="evidence" value="ECO:0007669"/>
    <property type="project" value="InterPro"/>
</dbReference>
<dbReference type="InterPro" id="IPR016193">
    <property type="entry name" value="Cytidine_deaminase-like"/>
</dbReference>
<dbReference type="GO" id="GO:0006220">
    <property type="term" value="P:pyrimidine nucleotide metabolic process"/>
    <property type="evidence" value="ECO:0007669"/>
    <property type="project" value="InterPro"/>
</dbReference>
<evidence type="ECO:0000259" key="3">
    <source>
        <dbReference type="PROSITE" id="PS51747"/>
    </source>
</evidence>
<dbReference type="InterPro" id="IPR016473">
    <property type="entry name" value="dCMP_deaminase"/>
</dbReference>
<dbReference type="CDD" id="cd01286">
    <property type="entry name" value="deoxycytidylate_deaminase"/>
    <property type="match status" value="1"/>
</dbReference>
<dbReference type="PANTHER" id="PTHR11086:SF18">
    <property type="entry name" value="DEOXYCYTIDYLATE DEAMINASE"/>
    <property type="match status" value="1"/>
</dbReference>
<name>A0A382YVB0_9ZZZZ</name>
<comment type="cofactor">
    <cofactor evidence="1">
        <name>Zn(2+)</name>
        <dbReference type="ChEBI" id="CHEBI:29105"/>
    </cofactor>
</comment>
<feature type="non-terminal residue" evidence="4">
    <location>
        <position position="135"/>
    </location>
</feature>
<dbReference type="PIRSF" id="PIRSF006019">
    <property type="entry name" value="dCMP_deaminase"/>
    <property type="match status" value="1"/>
</dbReference>
<keyword evidence="2" id="KW-0378">Hydrolase</keyword>
<dbReference type="InterPro" id="IPR035105">
    <property type="entry name" value="Deoxycytidylate_deaminase_dom"/>
</dbReference>
<dbReference type="PROSITE" id="PS51747">
    <property type="entry name" value="CYT_DCMP_DEAMINASES_2"/>
    <property type="match status" value="1"/>
</dbReference>
<gene>
    <name evidence="4" type="ORF">METZ01_LOCUS440060</name>
</gene>
<dbReference type="GO" id="GO:0004132">
    <property type="term" value="F:dCMP deaminase activity"/>
    <property type="evidence" value="ECO:0007669"/>
    <property type="project" value="InterPro"/>
</dbReference>
<proteinExistence type="predicted"/>
<dbReference type="SUPFAM" id="SSF53927">
    <property type="entry name" value="Cytidine deaminase-like"/>
    <property type="match status" value="1"/>
</dbReference>
<accession>A0A382YVB0</accession>
<dbReference type="AlphaFoldDB" id="A0A382YVB0"/>
<dbReference type="GO" id="GO:0005737">
    <property type="term" value="C:cytoplasm"/>
    <property type="evidence" value="ECO:0007669"/>
    <property type="project" value="TreeGrafter"/>
</dbReference>